<dbReference type="GO" id="GO:0016281">
    <property type="term" value="C:eukaryotic translation initiation factor 4F complex"/>
    <property type="evidence" value="ECO:0007669"/>
    <property type="project" value="TreeGrafter"/>
</dbReference>
<proteinExistence type="inferred from homology"/>
<dbReference type="OMA" id="MGTINEV"/>
<dbReference type="Pfam" id="PF02020">
    <property type="entry name" value="W2"/>
    <property type="match status" value="1"/>
</dbReference>
<dbReference type="SUPFAM" id="SSF48371">
    <property type="entry name" value="ARM repeat"/>
    <property type="match status" value="3"/>
</dbReference>
<evidence type="ECO:0008006" key="11">
    <source>
        <dbReference type="Google" id="ProtNLM"/>
    </source>
</evidence>
<dbReference type="SMART" id="SM00544">
    <property type="entry name" value="MA3"/>
    <property type="match status" value="1"/>
</dbReference>
<dbReference type="FunFam" id="1.25.40.180:FF:000003">
    <property type="entry name" value="Putative eukaryotic translation initiation factor 4 gamma 1"/>
    <property type="match status" value="1"/>
</dbReference>
<evidence type="ECO:0000313" key="10">
    <source>
        <dbReference type="Proteomes" id="UP000030746"/>
    </source>
</evidence>
<dbReference type="EMBL" id="KB202518">
    <property type="protein sequence ID" value="ESO89979.1"/>
    <property type="molecule type" value="Genomic_DNA"/>
</dbReference>
<name>V4BM68_LOTGI</name>
<feature type="domain" description="W2" evidence="7">
    <location>
        <begin position="796"/>
        <end position="961"/>
    </location>
</feature>
<dbReference type="FunFam" id="1.25.40.180:FF:000042">
    <property type="entry name" value="Eukaryotic translation initiation factor 4 gamma"/>
    <property type="match status" value="1"/>
</dbReference>
<keyword evidence="2" id="KW-0396">Initiation factor</keyword>
<dbReference type="HOGENOM" id="CLU_001519_0_1_1"/>
<dbReference type="InterPro" id="IPR003891">
    <property type="entry name" value="Initiation_fac_eIF4g_MI"/>
</dbReference>
<evidence type="ECO:0000256" key="5">
    <source>
        <dbReference type="ARBA" id="ARBA00022917"/>
    </source>
</evidence>
<organism evidence="9 10">
    <name type="scientific">Lottia gigantea</name>
    <name type="common">Giant owl limpet</name>
    <dbReference type="NCBI Taxonomy" id="225164"/>
    <lineage>
        <taxon>Eukaryota</taxon>
        <taxon>Metazoa</taxon>
        <taxon>Spiralia</taxon>
        <taxon>Lophotrochozoa</taxon>
        <taxon>Mollusca</taxon>
        <taxon>Gastropoda</taxon>
        <taxon>Patellogastropoda</taxon>
        <taxon>Lottioidea</taxon>
        <taxon>Lottiidae</taxon>
        <taxon>Lottia</taxon>
    </lineage>
</organism>
<keyword evidence="10" id="KW-1185">Reference proteome</keyword>
<dbReference type="PROSITE" id="PS51366">
    <property type="entry name" value="MI"/>
    <property type="match status" value="1"/>
</dbReference>
<dbReference type="CDD" id="cd11559">
    <property type="entry name" value="W2_eIF4G1_like"/>
    <property type="match status" value="1"/>
</dbReference>
<keyword evidence="5" id="KW-0648">Protein biosynthesis</keyword>
<feature type="domain" description="MI" evidence="8">
    <location>
        <begin position="605"/>
        <end position="727"/>
    </location>
</feature>
<dbReference type="Pfam" id="PF02847">
    <property type="entry name" value="MA3"/>
    <property type="match status" value="1"/>
</dbReference>
<dbReference type="FunFam" id="1.25.40.180:FF:000001">
    <property type="entry name" value="Eukaryotic translation initiation factor 4 gamma, 3, putative"/>
    <property type="match status" value="1"/>
</dbReference>
<dbReference type="Pfam" id="PF02854">
    <property type="entry name" value="MIF4G"/>
    <property type="match status" value="1"/>
</dbReference>
<accession>V4BM68</accession>
<evidence type="ECO:0000256" key="4">
    <source>
        <dbReference type="ARBA" id="ARBA00022845"/>
    </source>
</evidence>
<evidence type="ECO:0000256" key="3">
    <source>
        <dbReference type="ARBA" id="ARBA00022553"/>
    </source>
</evidence>
<dbReference type="GO" id="GO:0006417">
    <property type="term" value="P:regulation of translation"/>
    <property type="evidence" value="ECO:0007669"/>
    <property type="project" value="UniProtKB-KW"/>
</dbReference>
<feature type="region of interest" description="Disordered" evidence="6">
    <location>
        <begin position="466"/>
        <end position="603"/>
    </location>
</feature>
<keyword evidence="4" id="KW-0810">Translation regulation</keyword>
<gene>
    <name evidence="9" type="ORF">LOTGIDRAFT_124155</name>
</gene>
<dbReference type="KEGG" id="lgi:LOTGIDRAFT_124155"/>
<evidence type="ECO:0000259" key="7">
    <source>
        <dbReference type="PROSITE" id="PS51363"/>
    </source>
</evidence>
<evidence type="ECO:0000256" key="1">
    <source>
        <dbReference type="ARBA" id="ARBA00005775"/>
    </source>
</evidence>
<keyword evidence="3" id="KW-0597">Phosphoprotein</keyword>
<dbReference type="PROSITE" id="PS51363">
    <property type="entry name" value="W2"/>
    <property type="match status" value="1"/>
</dbReference>
<dbReference type="InterPro" id="IPR003890">
    <property type="entry name" value="MIF4G-like_typ-3"/>
</dbReference>
<dbReference type="InterPro" id="IPR016024">
    <property type="entry name" value="ARM-type_fold"/>
</dbReference>
<dbReference type="InterPro" id="IPR003307">
    <property type="entry name" value="W2_domain"/>
</dbReference>
<dbReference type="AlphaFoldDB" id="V4BM68"/>
<dbReference type="RefSeq" id="XP_009059447.1">
    <property type="nucleotide sequence ID" value="XM_009061199.1"/>
</dbReference>
<dbReference type="GO" id="GO:0003743">
    <property type="term" value="F:translation initiation factor activity"/>
    <property type="evidence" value="ECO:0007669"/>
    <property type="project" value="UniProtKB-KW"/>
</dbReference>
<evidence type="ECO:0000313" key="9">
    <source>
        <dbReference type="EMBL" id="ESO89979.1"/>
    </source>
</evidence>
<dbReference type="SMART" id="SM00543">
    <property type="entry name" value="MIF4G"/>
    <property type="match status" value="1"/>
</dbReference>
<comment type="similarity">
    <text evidence="1">Belongs to the eukaryotic initiation factor 4G family.</text>
</comment>
<feature type="compositionally biased region" description="Basic and acidic residues" evidence="6">
    <location>
        <begin position="581"/>
        <end position="603"/>
    </location>
</feature>
<evidence type="ECO:0000256" key="6">
    <source>
        <dbReference type="SAM" id="MobiDB-lite"/>
    </source>
</evidence>
<sequence>FLLEQWSPVNPEGKMTYDREFLLQLQFADNSVSKPQGLPNLPDIILERVMKKNWPKGIQKFFAFEISDRKSNWYTQFLEKTCRSLHYKSIFLLQSGSSQMIRKKNSQQGPRNEPGKKIIKTISISSQDIKLHKAEKAWEPERKKDKSEMTEEEIEETKTKDIYKQVKSILNKLTPQKFQTLLRQVTELDINTESRLIGVTDLIFEKAVSEPAFSVAYANLCRYLSQLKVPSDSKPGEMVNFRTILLTNCQKEFMKDNDVESDLEERRKKIEEATSEEEKKTLEDEFQVAASSARRRSTGNIRFIGELFKLKMLTVNIMHNCVFKLLKSRDEENLECLCRLLTTIGKELDEAKAKTRVDQYFQQMSKIVSEKKTSSRIRFLLQDVIDLRLRNWVPRREDYNPKTIDQIHKEAAKESAQKALLLSQPLPPTPNRGSQNARNDDGWTPVSSKSLRNIDLTKMKITKTPVDDNIQLGPGGGSSRFGVWGRGSSGGGLATKSSSQEGESPANNAPANRFTALRPEDDGRPFGRGTSPARSDSRNRGMGGFGRGTLTPRSSQEMDRERAIANVRNIAGRGSNPASRENSRTRESRIDQKLDTHSKQLSEEEIEKKTKSIIDEYLHINDIKEACLCVSEINHPSNVHLFVELSINSVLERSKIARQQTGNLHHELISKKIISVEAYLKGLKQTLEMAEDMEIDIPKIWQYLGELIGPMVQDGCVPLSFLKQACEPLQESGKAGNLVAEILHDASQRLGHKKIAQLWRHSELTWTDFVEEDKIKQFLLDKGLEFTVATDSAPSTPVDKVSFETIQEQLLVRLRDENCDNEHIFDWIEANIPDEMTKCPRFIRTLMTAVCKSAIDGVNCKVTQRVIKQRQALLVRYIDNQQEFELQALYALQALVNELQHPPGVLRSFFEYLYDEDVISETGFTQWSASDDPAEQEGKGVAMKAVVQFFAWLKEGENEES</sequence>
<dbReference type="PANTHER" id="PTHR23253">
    <property type="entry name" value="EUKARYOTIC TRANSLATION INITIATION FACTOR 4 GAMMA"/>
    <property type="match status" value="1"/>
</dbReference>
<dbReference type="GeneID" id="20232339"/>
<dbReference type="Gene3D" id="1.25.40.180">
    <property type="match status" value="3"/>
</dbReference>
<feature type="region of interest" description="Disordered" evidence="6">
    <location>
        <begin position="423"/>
        <end position="449"/>
    </location>
</feature>
<dbReference type="PANTHER" id="PTHR23253:SF78">
    <property type="entry name" value="EUKARYOTIC TRANSLATION INITIATION FACTOR 4G1, ISOFORM B-RELATED"/>
    <property type="match status" value="1"/>
</dbReference>
<feature type="compositionally biased region" description="Gly residues" evidence="6">
    <location>
        <begin position="473"/>
        <end position="493"/>
    </location>
</feature>
<evidence type="ECO:0000256" key="2">
    <source>
        <dbReference type="ARBA" id="ARBA00022540"/>
    </source>
</evidence>
<dbReference type="OrthoDB" id="514777at2759"/>
<evidence type="ECO:0000259" key="8">
    <source>
        <dbReference type="PROSITE" id="PS51366"/>
    </source>
</evidence>
<dbReference type="GO" id="GO:0003729">
    <property type="term" value="F:mRNA binding"/>
    <property type="evidence" value="ECO:0007669"/>
    <property type="project" value="TreeGrafter"/>
</dbReference>
<protein>
    <recommendedName>
        <fullName evidence="11">Eukaryotic translation initiation factor 4 gamma 3</fullName>
    </recommendedName>
</protein>
<feature type="compositionally biased region" description="Polar residues" evidence="6">
    <location>
        <begin position="495"/>
        <end position="510"/>
    </location>
</feature>
<dbReference type="CTD" id="20232339"/>
<dbReference type="STRING" id="225164.V4BM68"/>
<reference evidence="9 10" key="1">
    <citation type="journal article" date="2013" name="Nature">
        <title>Insights into bilaterian evolution from three spiralian genomes.</title>
        <authorList>
            <person name="Simakov O."/>
            <person name="Marletaz F."/>
            <person name="Cho S.J."/>
            <person name="Edsinger-Gonzales E."/>
            <person name="Havlak P."/>
            <person name="Hellsten U."/>
            <person name="Kuo D.H."/>
            <person name="Larsson T."/>
            <person name="Lv J."/>
            <person name="Arendt D."/>
            <person name="Savage R."/>
            <person name="Osoegawa K."/>
            <person name="de Jong P."/>
            <person name="Grimwood J."/>
            <person name="Chapman J.A."/>
            <person name="Shapiro H."/>
            <person name="Aerts A."/>
            <person name="Otillar R.P."/>
            <person name="Terry A.Y."/>
            <person name="Boore J.L."/>
            <person name="Grigoriev I.V."/>
            <person name="Lindberg D.R."/>
            <person name="Seaver E.C."/>
            <person name="Weisblat D.A."/>
            <person name="Putnam N.H."/>
            <person name="Rokhsar D.S."/>
        </authorList>
    </citation>
    <scope>NUCLEOTIDE SEQUENCE [LARGE SCALE GENOMIC DNA]</scope>
</reference>
<dbReference type="Proteomes" id="UP000030746">
    <property type="component" value="Unassembled WGS sequence"/>
</dbReference>
<feature type="non-terminal residue" evidence="9">
    <location>
        <position position="1"/>
    </location>
</feature>
<dbReference type="SMART" id="SM00515">
    <property type="entry name" value="eIF5C"/>
    <property type="match status" value="1"/>
</dbReference>